<gene>
    <name evidence="2" type="ORF">PW252_01240</name>
</gene>
<feature type="chain" id="PRO_5041661233" description="Lipoprotein" evidence="1">
    <location>
        <begin position="25"/>
        <end position="194"/>
    </location>
</feature>
<dbReference type="RefSeq" id="WP_172028290.1">
    <property type="nucleotide sequence ID" value="NZ_CP118735.1"/>
</dbReference>
<reference evidence="2" key="1">
    <citation type="submission" date="2023-02" db="EMBL/GenBank/DDBJ databases">
        <title>Streptococcus sp. Genome Sequencing and Assembly.</title>
        <authorList>
            <person name="Shore S.M."/>
            <person name="Nicholson T.L."/>
        </authorList>
    </citation>
    <scope>NUCLEOTIDE SEQUENCE</scope>
    <source>
        <strain evidence="2">29887</strain>
    </source>
</reference>
<feature type="signal peptide" evidence="1">
    <location>
        <begin position="1"/>
        <end position="24"/>
    </location>
</feature>
<evidence type="ECO:0000313" key="2">
    <source>
        <dbReference type="EMBL" id="WNY51317.1"/>
    </source>
</evidence>
<dbReference type="PROSITE" id="PS51257">
    <property type="entry name" value="PROKAR_LIPOPROTEIN"/>
    <property type="match status" value="1"/>
</dbReference>
<proteinExistence type="predicted"/>
<accession>A0AA97A300</accession>
<dbReference type="EMBL" id="CP118735">
    <property type="protein sequence ID" value="WNY51317.1"/>
    <property type="molecule type" value="Genomic_DNA"/>
</dbReference>
<evidence type="ECO:0008006" key="3">
    <source>
        <dbReference type="Google" id="ProtNLM"/>
    </source>
</evidence>
<sequence>MEKRIHLVSIFLILVLLSACTSSSQHTEAIKKEEVATVETEQSANDHQSNSEATKLKSVELDNGFRLGVPAHWEVEGGSSEYSILRFISEDDLMQVDIFAVEEDRQAQEERFRTDEKFVPITLSDTEGYVEKKVESVEVSEEGAVPKYIYTYSFNINGKYTLTAGFYAITDRLGDEGIDDVMHLILETAEDLNP</sequence>
<organism evidence="2">
    <name type="scientific">Streptococcus iners</name>
    <dbReference type="NCBI Taxonomy" id="3028084"/>
    <lineage>
        <taxon>Bacteria</taxon>
        <taxon>Bacillati</taxon>
        <taxon>Bacillota</taxon>
        <taxon>Bacilli</taxon>
        <taxon>Lactobacillales</taxon>
        <taxon>Streptococcaceae</taxon>
        <taxon>Streptococcus</taxon>
    </lineage>
</organism>
<dbReference type="AlphaFoldDB" id="A0AA97A300"/>
<evidence type="ECO:0000256" key="1">
    <source>
        <dbReference type="SAM" id="SignalP"/>
    </source>
</evidence>
<keyword evidence="1" id="KW-0732">Signal</keyword>
<protein>
    <recommendedName>
        <fullName evidence="3">Lipoprotein</fullName>
    </recommendedName>
</protein>
<name>A0AA97A300_9STRE</name>
<dbReference type="KEGG" id="sins:PW252_01240"/>